<dbReference type="SUPFAM" id="SSF56425">
    <property type="entry name" value="Succinate dehydrogenase/fumarate reductase flavoprotein, catalytic domain"/>
    <property type="match status" value="1"/>
</dbReference>
<accession>S3CKK8</accession>
<name>S3CKK8_9BURK</name>
<evidence type="ECO:0000313" key="7">
    <source>
        <dbReference type="EMBL" id="EPE01060.1"/>
    </source>
</evidence>
<keyword evidence="2 5" id="KW-0285">Flavoprotein</keyword>
<evidence type="ECO:0000256" key="4">
    <source>
        <dbReference type="ARBA" id="ARBA00023002"/>
    </source>
</evidence>
<dbReference type="Proteomes" id="UP000014400">
    <property type="component" value="Unassembled WGS sequence"/>
</dbReference>
<dbReference type="NCBIfam" id="TIGR01813">
    <property type="entry name" value="flavo_cyto_c"/>
    <property type="match status" value="1"/>
</dbReference>
<feature type="domain" description="FAD-dependent oxidoreductase 2 FAD-binding" evidence="6">
    <location>
        <begin position="31"/>
        <end position="458"/>
    </location>
</feature>
<dbReference type="PATRIC" id="fig|1203554.3.peg.347"/>
<dbReference type="eggNOG" id="COG1053">
    <property type="taxonomic scope" value="Bacteria"/>
</dbReference>
<keyword evidence="3 5" id="KW-0274">FAD</keyword>
<dbReference type="HOGENOM" id="CLU_011398_4_5_4"/>
<evidence type="ECO:0000256" key="5">
    <source>
        <dbReference type="RuleBase" id="RU366062"/>
    </source>
</evidence>
<keyword evidence="5" id="KW-0732">Signal</keyword>
<dbReference type="PRINTS" id="PR00420">
    <property type="entry name" value="RNGMNOXGNASE"/>
</dbReference>
<gene>
    <name evidence="7" type="ORF">HMPREF1476_00369</name>
</gene>
<evidence type="ECO:0000256" key="2">
    <source>
        <dbReference type="ARBA" id="ARBA00022630"/>
    </source>
</evidence>
<feature type="chain" id="PRO_5022263585" evidence="5">
    <location>
        <begin position="26"/>
        <end position="476"/>
    </location>
</feature>
<sequence length="476" mass="50830">MMRRFSRRMFGSLLLSTLAVPAVQAAQRVWDVIVVGAGGAGLSAAVSAAEAGAKVLLLEKMPHIGGNTRISGGFYACVDLVRQKRQGIEDNEQLFLSQMLESGGGHANPKLAAILVHNATPALKWLEKLGMRFQPTVSEAYGSRWPRSHKPLMPNGEGYIRTLSTAAVKLGVIIKTSTPVTTLLTDNDGRVCGVQIAENNIRKNIFSKRGVIVASGGFGANPAMIARYAPQFSGLTTNNMPGSTGEMLLAAQKAGAELVDMEDVLCNPGLPPGRVMRARFHMLVDQFILVDQTGRRFIREDASRAAVTRAILALPGKVAYTIIDSKGMKNLSILMQKEAVLAVESGDAWTADTIEDLARLMKLPAANLQATIDDYNTGMKTGQDPLGKVAPRGDFSLDHPPYWACFAGMSIHYTMGGIRINELAQAMRADGRPVAGLWAAGEATGGIHGKERLGGNGINDAVVFGRIAGQQAARDL</sequence>
<proteinExistence type="inferred from homology"/>
<evidence type="ECO:0000256" key="1">
    <source>
        <dbReference type="ARBA" id="ARBA00001974"/>
    </source>
</evidence>
<dbReference type="InterPro" id="IPR003953">
    <property type="entry name" value="FAD-dep_OxRdtase_2_FAD-bd"/>
</dbReference>
<keyword evidence="8" id="KW-1185">Reference proteome</keyword>
<feature type="signal peptide" evidence="5">
    <location>
        <begin position="1"/>
        <end position="25"/>
    </location>
</feature>
<protein>
    <submittedName>
        <fullName evidence="7">Flavocytochrome c</fullName>
    </submittedName>
</protein>
<comment type="caution">
    <text evidence="7">The sequence shown here is derived from an EMBL/GenBank/DDBJ whole genome shotgun (WGS) entry which is preliminary data.</text>
</comment>
<dbReference type="InterPro" id="IPR050315">
    <property type="entry name" value="FAD-oxidoreductase_2"/>
</dbReference>
<dbReference type="EMBL" id="ATCF01000005">
    <property type="protein sequence ID" value="EPE01060.1"/>
    <property type="molecule type" value="Genomic_DNA"/>
</dbReference>
<dbReference type="InterPro" id="IPR027477">
    <property type="entry name" value="Succ_DH/fumarate_Rdtase_cat_sf"/>
</dbReference>
<comment type="cofactor">
    <cofactor evidence="1">
        <name>FAD</name>
        <dbReference type="ChEBI" id="CHEBI:57692"/>
    </cofactor>
</comment>
<reference evidence="7 8" key="1">
    <citation type="submission" date="2013-04" db="EMBL/GenBank/DDBJ databases">
        <title>The Genome Sequence of Sutterella wadsworthensis HGA0223.</title>
        <authorList>
            <consortium name="The Broad Institute Genomics Platform"/>
            <person name="Earl A."/>
            <person name="Ward D."/>
            <person name="Feldgarden M."/>
            <person name="Gevers D."/>
            <person name="Schmidt T.M."/>
            <person name="Dover J."/>
            <person name="Dai D."/>
            <person name="Walker B."/>
            <person name="Young S."/>
            <person name="Zeng Q."/>
            <person name="Gargeya S."/>
            <person name="Fitzgerald M."/>
            <person name="Haas B."/>
            <person name="Abouelleil A."/>
            <person name="Allen A.W."/>
            <person name="Alvarado L."/>
            <person name="Arachchi H.M."/>
            <person name="Berlin A.M."/>
            <person name="Chapman S.B."/>
            <person name="Gainer-Dewar J."/>
            <person name="Goldberg J."/>
            <person name="Griggs A."/>
            <person name="Gujja S."/>
            <person name="Hansen M."/>
            <person name="Howarth C."/>
            <person name="Imamovic A."/>
            <person name="Ireland A."/>
            <person name="Larimer J."/>
            <person name="McCowan C."/>
            <person name="Murphy C."/>
            <person name="Pearson M."/>
            <person name="Poon T.W."/>
            <person name="Priest M."/>
            <person name="Roberts A."/>
            <person name="Saif S."/>
            <person name="Shea T."/>
            <person name="Sisk P."/>
            <person name="Sykes S."/>
            <person name="Wortman J."/>
            <person name="Nusbaum C."/>
            <person name="Birren B."/>
        </authorList>
    </citation>
    <scope>NUCLEOTIDE SEQUENCE [LARGE SCALE GENOMIC DNA]</scope>
    <source>
        <strain evidence="7 8">HGA0223</strain>
    </source>
</reference>
<dbReference type="GO" id="GO:0016491">
    <property type="term" value="F:oxidoreductase activity"/>
    <property type="evidence" value="ECO:0007669"/>
    <property type="project" value="UniProtKB-KW"/>
</dbReference>
<dbReference type="InterPro" id="IPR036188">
    <property type="entry name" value="FAD/NAD-bd_sf"/>
</dbReference>
<dbReference type="InterPro" id="IPR010960">
    <property type="entry name" value="Flavocytochrome_c"/>
</dbReference>
<dbReference type="Gene3D" id="3.50.50.60">
    <property type="entry name" value="FAD/NAD(P)-binding domain"/>
    <property type="match status" value="1"/>
</dbReference>
<dbReference type="GO" id="GO:0010181">
    <property type="term" value="F:FMN binding"/>
    <property type="evidence" value="ECO:0007669"/>
    <property type="project" value="InterPro"/>
</dbReference>
<dbReference type="SUPFAM" id="SSF51905">
    <property type="entry name" value="FAD/NAD(P)-binding domain"/>
    <property type="match status" value="1"/>
</dbReference>
<comment type="similarity">
    <text evidence="5">Belongs to the FAD-dependent oxidoreductase 2 family. FRD/SDH subfamily.</text>
</comment>
<keyword evidence="4 5" id="KW-0560">Oxidoreductase</keyword>
<evidence type="ECO:0000256" key="3">
    <source>
        <dbReference type="ARBA" id="ARBA00022827"/>
    </source>
</evidence>
<dbReference type="AlphaFoldDB" id="S3CKK8"/>
<dbReference type="Gene3D" id="3.90.700.10">
    <property type="entry name" value="Succinate dehydrogenase/fumarate reductase flavoprotein, catalytic domain"/>
    <property type="match status" value="1"/>
</dbReference>
<organism evidence="7 8">
    <name type="scientific">Sutterella wadsworthensis HGA0223</name>
    <dbReference type="NCBI Taxonomy" id="1203554"/>
    <lineage>
        <taxon>Bacteria</taxon>
        <taxon>Pseudomonadati</taxon>
        <taxon>Pseudomonadota</taxon>
        <taxon>Betaproteobacteria</taxon>
        <taxon>Burkholderiales</taxon>
        <taxon>Sutterellaceae</taxon>
        <taxon>Sutterella</taxon>
    </lineage>
</organism>
<dbReference type="Pfam" id="PF00890">
    <property type="entry name" value="FAD_binding_2"/>
    <property type="match status" value="1"/>
</dbReference>
<dbReference type="PANTHER" id="PTHR43400:SF7">
    <property type="entry name" value="FAD-DEPENDENT OXIDOREDUCTASE 2 FAD BINDING DOMAIN-CONTAINING PROTEIN"/>
    <property type="match status" value="1"/>
</dbReference>
<evidence type="ECO:0000259" key="6">
    <source>
        <dbReference type="Pfam" id="PF00890"/>
    </source>
</evidence>
<dbReference type="STRING" id="1203554.HMPREF1476_00369"/>
<dbReference type="PANTHER" id="PTHR43400">
    <property type="entry name" value="FUMARATE REDUCTASE"/>
    <property type="match status" value="1"/>
</dbReference>
<evidence type="ECO:0000313" key="8">
    <source>
        <dbReference type="Proteomes" id="UP000014400"/>
    </source>
</evidence>